<feature type="region of interest" description="Disordered" evidence="2">
    <location>
        <begin position="1292"/>
        <end position="1343"/>
    </location>
</feature>
<organism evidence="4 5">
    <name type="scientific">Blattamonas nauphoetae</name>
    <dbReference type="NCBI Taxonomy" id="2049346"/>
    <lineage>
        <taxon>Eukaryota</taxon>
        <taxon>Metamonada</taxon>
        <taxon>Preaxostyla</taxon>
        <taxon>Oxymonadida</taxon>
        <taxon>Blattamonas</taxon>
    </lineage>
</organism>
<dbReference type="PANTHER" id="PTHR10194">
    <property type="entry name" value="RAS GTPASE-ACTIVATING PROTEINS"/>
    <property type="match status" value="1"/>
</dbReference>
<evidence type="ECO:0000313" key="5">
    <source>
        <dbReference type="Proteomes" id="UP001281761"/>
    </source>
</evidence>
<gene>
    <name evidence="4" type="ORF">BLNAU_17955</name>
</gene>
<keyword evidence="5" id="KW-1185">Reference proteome</keyword>
<protein>
    <submittedName>
        <fullName evidence="4">GTPase-activator protein</fullName>
    </submittedName>
</protein>
<feature type="region of interest" description="Disordered" evidence="2">
    <location>
        <begin position="1114"/>
        <end position="1137"/>
    </location>
</feature>
<keyword evidence="1" id="KW-0343">GTPase activation</keyword>
<dbReference type="PANTHER" id="PTHR10194:SF60">
    <property type="entry name" value="RAS GTPASE-ACTIVATING PROTEIN RASKOL"/>
    <property type="match status" value="1"/>
</dbReference>
<sequence>MATTFLHLLPHRKDQTALILDLIKLEVQSTIDRTTILRGNSLASKLLSTFLKEIGLPYLRAALTTPILTVINDIKFDLELDAHLIPDQERKESIVARNLSLLTELTSLFLDGLSNPEALSLLPIEIREICSYMKSVSILSTQDSPSSGADLSLVGGIFFLRFVCPSIFGVNSSNILPLYVHADSRAQKNLVLVTKILQNLANSVMFGEKEEKMLPLNVFISKKQKTMNDFLETVSSLNIQDRIQETISTEILPERRPSSTQSSALIPARPHWRFFVKLHEFVQSHDCKMENKKEWNGLLTFITNLAVPPSQWVNVEQTRLSTFVTLYHSSMNTWISPLPSLPAFDIRLCALSMTPKQNKESSLHGLELFSSIDSTPVNSPFLSSMLSSDRTKSFTSTRDVLKLAQIALSPLIIREGGDPNDTHKFLVIGATDATSDGIIFFFPGRIPNDCLSNSKILLLSTLNLLFKLPSTTFSLFIDFSSLPIGYVIDDLNSMSLNQSTEAHSAFSSLYSSVFIVVTTIIRWFHDREEEEKRKEDELLKQATKASIGRKDRPKGFSEIPDELLDKPGSSSRTTTSSRPLRLTQTLMKALREDGFRDGETNHSSSEAPSLDSDPDIRRRRNAVVMFQRNSRGSGRLSRRLSRNLVGLDLHSQSPVPIPPEAPDLSDESSDRENPSFLQFRSRLEIFGSKRLSKQISLFDRVFINKTHITLPTFKLKSIVFYNHLPSTTTLAIFLASLIPSYFPLNIRLQYLHSKSQLKFTFPPSVITSLLSLDSRHHTSLLPASLLSAASSFHSASPFPKQLALSTISYRVLKLSHRGKWMIRTLLVTSTGLLILEGNNVKRILFWGGLSELRYGRESDTEPGEKNKERVKNSLFLSFNLALTRKGSTNNDKTICVFSFDGRDAAQAFVDEVFDVLTTNEEHRQAETIEGDEKKIGAIVKQIEERKRKEDTPSRSPSPISFSLDSLLTILTRTVRPAKKKRTSNEEWLFVTHSSLLFVCEWQIRRDIPFLSIEDLKLGQISSSSRPDPSIHDRLAPIAPRATPVLPTLTVKVMNKVNAQTYLVGRLEHLVPQQFHAQSRKNGKMLETDLVDRMRQFYELLFKRFNSFYNLSKPSDSADIPDEGENDTNTETKPNESLNKTRILQFKHLFPLSASSFLTTRSTPPSIRDERWLFVSTKTNTTLKGGMVRPNFDMSARRRSNSFSFIPITRPRNQTSFELPKPELPKEDEHFEENGTKQMILQPPPSRFSVSLKNGTLSERVSLVDMSINPSSVSSSVSGSGSTSNFVPISESTISSFSSSSSSLNRGMGFSSTQSSQLSGSLSVQDRVNALNRKEPPRPPAPLS</sequence>
<feature type="domain" description="Ras-GAP" evidence="3">
    <location>
        <begin position="1"/>
        <end position="202"/>
    </location>
</feature>
<dbReference type="SMART" id="SM00323">
    <property type="entry name" value="RasGAP"/>
    <property type="match status" value="1"/>
</dbReference>
<comment type="caution">
    <text evidence="4">The sequence shown here is derived from an EMBL/GenBank/DDBJ whole genome shotgun (WGS) entry which is preliminary data.</text>
</comment>
<feature type="region of interest" description="Disordered" evidence="2">
    <location>
        <begin position="650"/>
        <end position="672"/>
    </location>
</feature>
<feature type="compositionally biased region" description="Acidic residues" evidence="2">
    <location>
        <begin position="1118"/>
        <end position="1127"/>
    </location>
</feature>
<feature type="compositionally biased region" description="Low complexity" evidence="2">
    <location>
        <begin position="1292"/>
        <end position="1322"/>
    </location>
</feature>
<evidence type="ECO:0000313" key="4">
    <source>
        <dbReference type="EMBL" id="KAK2947103.1"/>
    </source>
</evidence>
<evidence type="ECO:0000256" key="2">
    <source>
        <dbReference type="SAM" id="MobiDB-lite"/>
    </source>
</evidence>
<reference evidence="4 5" key="1">
    <citation type="journal article" date="2022" name="bioRxiv">
        <title>Genomics of Preaxostyla Flagellates Illuminates Evolutionary Transitions and the Path Towards Mitochondrial Loss.</title>
        <authorList>
            <person name="Novak L.V.F."/>
            <person name="Treitli S.C."/>
            <person name="Pyrih J."/>
            <person name="Halakuc P."/>
            <person name="Pipaliya S.V."/>
            <person name="Vacek V."/>
            <person name="Brzon O."/>
            <person name="Soukal P."/>
            <person name="Eme L."/>
            <person name="Dacks J.B."/>
            <person name="Karnkowska A."/>
            <person name="Elias M."/>
            <person name="Hampl V."/>
        </authorList>
    </citation>
    <scope>NUCLEOTIDE SEQUENCE [LARGE SCALE GENOMIC DNA]</scope>
    <source>
        <strain evidence="4">NAU3</strain>
        <tissue evidence="4">Gut</tissue>
    </source>
</reference>
<proteinExistence type="predicted"/>
<feature type="compositionally biased region" description="Low complexity" evidence="2">
    <location>
        <begin position="569"/>
        <end position="582"/>
    </location>
</feature>
<evidence type="ECO:0000259" key="3">
    <source>
        <dbReference type="PROSITE" id="PS50018"/>
    </source>
</evidence>
<dbReference type="EMBL" id="JARBJD010000210">
    <property type="protein sequence ID" value="KAK2947103.1"/>
    <property type="molecule type" value="Genomic_DNA"/>
</dbReference>
<dbReference type="Pfam" id="PF00616">
    <property type="entry name" value="RasGAP"/>
    <property type="match status" value="1"/>
</dbReference>
<dbReference type="InterPro" id="IPR001936">
    <property type="entry name" value="RasGAP_dom"/>
</dbReference>
<feature type="region of interest" description="Disordered" evidence="2">
    <location>
        <begin position="595"/>
        <end position="616"/>
    </location>
</feature>
<dbReference type="Gene3D" id="1.10.506.10">
    <property type="entry name" value="GTPase Activation - p120gap, domain 1"/>
    <property type="match status" value="1"/>
</dbReference>
<feature type="compositionally biased region" description="Polar residues" evidence="2">
    <location>
        <begin position="1128"/>
        <end position="1137"/>
    </location>
</feature>
<dbReference type="SUPFAM" id="SSF48350">
    <property type="entry name" value="GTPase activation domain, GAP"/>
    <property type="match status" value="1"/>
</dbReference>
<dbReference type="PROSITE" id="PS50018">
    <property type="entry name" value="RAS_GTPASE_ACTIV_2"/>
    <property type="match status" value="1"/>
</dbReference>
<dbReference type="InterPro" id="IPR039360">
    <property type="entry name" value="Ras_GTPase"/>
</dbReference>
<evidence type="ECO:0000256" key="1">
    <source>
        <dbReference type="ARBA" id="ARBA00022468"/>
    </source>
</evidence>
<name>A0ABQ9X691_9EUKA</name>
<dbReference type="Proteomes" id="UP001281761">
    <property type="component" value="Unassembled WGS sequence"/>
</dbReference>
<dbReference type="InterPro" id="IPR008936">
    <property type="entry name" value="Rho_GTPase_activation_prot"/>
</dbReference>
<feature type="region of interest" description="Disordered" evidence="2">
    <location>
        <begin position="543"/>
        <end position="582"/>
    </location>
</feature>
<accession>A0ABQ9X691</accession>